<accession>A0A4P9VVR6</accession>
<protein>
    <recommendedName>
        <fullName evidence="1">Fungal lipase-type domain-containing protein</fullName>
    </recommendedName>
</protein>
<dbReference type="GO" id="GO:0006629">
    <property type="term" value="P:lipid metabolic process"/>
    <property type="evidence" value="ECO:0007669"/>
    <property type="project" value="InterPro"/>
</dbReference>
<feature type="domain" description="Fungal lipase-type" evidence="1">
    <location>
        <begin position="3"/>
        <end position="55"/>
    </location>
</feature>
<dbReference type="AlphaFoldDB" id="A0A4P9VVR6"/>
<organism evidence="2 3">
    <name type="scientific">Blyttiomyces helicus</name>
    <dbReference type="NCBI Taxonomy" id="388810"/>
    <lineage>
        <taxon>Eukaryota</taxon>
        <taxon>Fungi</taxon>
        <taxon>Fungi incertae sedis</taxon>
        <taxon>Chytridiomycota</taxon>
        <taxon>Chytridiomycota incertae sedis</taxon>
        <taxon>Chytridiomycetes</taxon>
        <taxon>Chytridiomycetes incertae sedis</taxon>
        <taxon>Blyttiomyces</taxon>
    </lineage>
</organism>
<proteinExistence type="predicted"/>
<dbReference type="InterPro" id="IPR002921">
    <property type="entry name" value="Fungal_lipase-type"/>
</dbReference>
<dbReference type="Pfam" id="PF01764">
    <property type="entry name" value="Lipase_3"/>
    <property type="match status" value="1"/>
</dbReference>
<gene>
    <name evidence="2" type="ORF">BDK51DRAFT_34057</name>
</gene>
<dbReference type="PANTHER" id="PTHR47759">
    <property type="entry name" value="OS04G0509100 PROTEIN"/>
    <property type="match status" value="1"/>
</dbReference>
<dbReference type="SUPFAM" id="SSF53474">
    <property type="entry name" value="alpha/beta-Hydrolases"/>
    <property type="match status" value="1"/>
</dbReference>
<reference evidence="3" key="1">
    <citation type="journal article" date="2018" name="Nat. Microbiol.">
        <title>Leveraging single-cell genomics to expand the fungal tree of life.</title>
        <authorList>
            <person name="Ahrendt S.R."/>
            <person name="Quandt C.A."/>
            <person name="Ciobanu D."/>
            <person name="Clum A."/>
            <person name="Salamov A."/>
            <person name="Andreopoulos B."/>
            <person name="Cheng J.F."/>
            <person name="Woyke T."/>
            <person name="Pelin A."/>
            <person name="Henrissat B."/>
            <person name="Reynolds N.K."/>
            <person name="Benny G.L."/>
            <person name="Smith M.E."/>
            <person name="James T.Y."/>
            <person name="Grigoriev I.V."/>
        </authorList>
    </citation>
    <scope>NUCLEOTIDE SEQUENCE [LARGE SCALE GENOMIC DNA]</scope>
</reference>
<name>A0A4P9VVR6_9FUNG</name>
<evidence type="ECO:0000313" key="2">
    <source>
        <dbReference type="EMBL" id="RKO82925.1"/>
    </source>
</evidence>
<sequence length="102" mass="11192">MVYLNGQVDPSNFFIMTYASPRVGNSDFADLVTSAVGDIWRSANFDDIVPKVPPTQLGYVHVGLSTIGLTEGATPPNPTYCGPDGSDELRLQHDNYYNQMIH</sequence>
<dbReference type="OrthoDB" id="438440at2759"/>
<dbReference type="PANTHER" id="PTHR47759:SF2">
    <property type="entry name" value="TRIGLYCERIDE LIPASE"/>
    <property type="match status" value="1"/>
</dbReference>
<dbReference type="InterPro" id="IPR029058">
    <property type="entry name" value="AB_hydrolase_fold"/>
</dbReference>
<evidence type="ECO:0000259" key="1">
    <source>
        <dbReference type="Pfam" id="PF01764"/>
    </source>
</evidence>
<keyword evidence="3" id="KW-1185">Reference proteome</keyword>
<dbReference type="Proteomes" id="UP000269721">
    <property type="component" value="Unassembled WGS sequence"/>
</dbReference>
<evidence type="ECO:0000313" key="3">
    <source>
        <dbReference type="Proteomes" id="UP000269721"/>
    </source>
</evidence>
<dbReference type="EMBL" id="ML001905">
    <property type="protein sequence ID" value="RKO82925.1"/>
    <property type="molecule type" value="Genomic_DNA"/>
</dbReference>
<dbReference type="Gene3D" id="3.40.50.1820">
    <property type="entry name" value="alpha/beta hydrolase"/>
    <property type="match status" value="1"/>
</dbReference>